<protein>
    <recommendedName>
        <fullName evidence="9">Protein farnesyltransferase/geranylgeranyltransferase type-1 subunit alpha</fullName>
        <ecNumber evidence="4">2.5.1.58</ecNumber>
        <ecNumber evidence="3">2.5.1.59</ecNumber>
    </recommendedName>
    <alternativeName>
        <fullName evidence="12">CAAX farnesyltransferase subunit alpha</fullName>
    </alternativeName>
    <alternativeName>
        <fullName evidence="11">FTase-alpha</fullName>
    </alternativeName>
    <alternativeName>
        <fullName evidence="10">Ras proteins prenyltransferase subunit alpha</fullName>
    </alternativeName>
    <alternativeName>
        <fullName evidence="13">Type I protein geranyl-geranyltransferase subunit alpha</fullName>
    </alternativeName>
</protein>
<sequence>MAEADSSSEELYDEGNWVFYKYRVDWNDVVPVPQDDGPYPIVAIAYSEKFRDIYDYFRAILKSCEKSERALQLTKDALDLNPANYTVWQYRREILKHLNKDLIPELQYVKEMIEENPKNYQVWHHRRVIVEWLQDPSYELNLTETILSQDAKNYHAWQHRQWVIRTFKLFNNELEYVEQLLDDDIRNNSAWNQRYFVINNTTGFTKEVIDRELEFTLNKIKKVTNNESAWNYLRGVLLHHTGGISQDPAVKKMCEELYLSGNRSPFLLAFLVDMCEEKIERADGDMNDSLQHAVQLCDVLANEYDTIRKEYWNYVARSLSQRMNSSEDEATGSMKTE</sequence>
<evidence type="ECO:0000256" key="8">
    <source>
        <dbReference type="ARBA" id="ARBA00022842"/>
    </source>
</evidence>
<dbReference type="EC" id="2.5.1.59" evidence="3"/>
<dbReference type="Proteomes" id="UP001148838">
    <property type="component" value="Unassembled WGS sequence"/>
</dbReference>
<evidence type="ECO:0000256" key="11">
    <source>
        <dbReference type="ARBA" id="ARBA00042436"/>
    </source>
</evidence>
<evidence type="ECO:0000256" key="2">
    <source>
        <dbReference type="ARBA" id="ARBA00006734"/>
    </source>
</evidence>
<keyword evidence="5" id="KW-0637">Prenyltransferase</keyword>
<proteinExistence type="inferred from homology"/>
<keyword evidence="7" id="KW-0677">Repeat</keyword>
<keyword evidence="8" id="KW-0460">Magnesium</keyword>
<dbReference type="SUPFAM" id="SSF48439">
    <property type="entry name" value="Protein prenylyltransferase"/>
    <property type="match status" value="1"/>
</dbReference>
<evidence type="ECO:0000313" key="15">
    <source>
        <dbReference type="Proteomes" id="UP001148838"/>
    </source>
</evidence>
<evidence type="ECO:0000256" key="5">
    <source>
        <dbReference type="ARBA" id="ARBA00022602"/>
    </source>
</evidence>
<comment type="similarity">
    <text evidence="2">Belongs to the protein prenyltransferase subunit alpha family.</text>
</comment>
<keyword evidence="15" id="KW-1185">Reference proteome</keyword>
<accession>A0ABQ8SE84</accession>
<dbReference type="PANTHER" id="PTHR11129">
    <property type="entry name" value="PROTEIN FARNESYLTRANSFERASE ALPHA SUBUNIT/RAB GERANYLGERANYL TRANSFERASE ALPHA SUBUNIT"/>
    <property type="match status" value="1"/>
</dbReference>
<dbReference type="Gene3D" id="1.25.40.120">
    <property type="entry name" value="Protein prenylyltransferase"/>
    <property type="match status" value="1"/>
</dbReference>
<dbReference type="EC" id="2.5.1.58" evidence="4"/>
<evidence type="ECO:0000256" key="4">
    <source>
        <dbReference type="ARBA" id="ARBA00012702"/>
    </source>
</evidence>
<keyword evidence="6" id="KW-0808">Transferase</keyword>
<name>A0ABQ8SE84_PERAM</name>
<comment type="caution">
    <text evidence="14">The sequence shown here is derived from an EMBL/GenBank/DDBJ whole genome shotgun (WGS) entry which is preliminary data.</text>
</comment>
<dbReference type="Pfam" id="PF01239">
    <property type="entry name" value="PPTA"/>
    <property type="match status" value="5"/>
</dbReference>
<dbReference type="EMBL" id="JAJSOF020000029">
    <property type="protein sequence ID" value="KAJ4432355.1"/>
    <property type="molecule type" value="Genomic_DNA"/>
</dbReference>
<evidence type="ECO:0000256" key="10">
    <source>
        <dbReference type="ARBA" id="ARBA00041392"/>
    </source>
</evidence>
<evidence type="ECO:0000256" key="12">
    <source>
        <dbReference type="ARBA" id="ARBA00043086"/>
    </source>
</evidence>
<evidence type="ECO:0000313" key="14">
    <source>
        <dbReference type="EMBL" id="KAJ4432355.1"/>
    </source>
</evidence>
<organism evidence="14 15">
    <name type="scientific">Periplaneta americana</name>
    <name type="common">American cockroach</name>
    <name type="synonym">Blatta americana</name>
    <dbReference type="NCBI Taxonomy" id="6978"/>
    <lineage>
        <taxon>Eukaryota</taxon>
        <taxon>Metazoa</taxon>
        <taxon>Ecdysozoa</taxon>
        <taxon>Arthropoda</taxon>
        <taxon>Hexapoda</taxon>
        <taxon>Insecta</taxon>
        <taxon>Pterygota</taxon>
        <taxon>Neoptera</taxon>
        <taxon>Polyneoptera</taxon>
        <taxon>Dictyoptera</taxon>
        <taxon>Blattodea</taxon>
        <taxon>Blattoidea</taxon>
        <taxon>Blattidae</taxon>
        <taxon>Blattinae</taxon>
        <taxon>Periplaneta</taxon>
    </lineage>
</organism>
<evidence type="ECO:0000256" key="6">
    <source>
        <dbReference type="ARBA" id="ARBA00022679"/>
    </source>
</evidence>
<comment type="cofactor">
    <cofactor evidence="1">
        <name>Mg(2+)</name>
        <dbReference type="ChEBI" id="CHEBI:18420"/>
    </cofactor>
</comment>
<evidence type="ECO:0000256" key="3">
    <source>
        <dbReference type="ARBA" id="ARBA00012700"/>
    </source>
</evidence>
<dbReference type="PROSITE" id="PS51147">
    <property type="entry name" value="PFTA"/>
    <property type="match status" value="5"/>
</dbReference>
<dbReference type="InterPro" id="IPR002088">
    <property type="entry name" value="Prenyl_trans_a"/>
</dbReference>
<gene>
    <name evidence="14" type="ORF">ANN_20974</name>
</gene>
<dbReference type="PANTHER" id="PTHR11129:SF1">
    <property type="entry name" value="PROTEIN FARNESYLTRANSFERASE_GERANYLGERANYLTRANSFERASE TYPE-1 SUBUNIT ALPHA"/>
    <property type="match status" value="1"/>
</dbReference>
<reference evidence="14 15" key="1">
    <citation type="journal article" date="2022" name="Allergy">
        <title>Genome assembly and annotation of Periplaneta americana reveal a comprehensive cockroach allergen profile.</title>
        <authorList>
            <person name="Wang L."/>
            <person name="Xiong Q."/>
            <person name="Saelim N."/>
            <person name="Wang L."/>
            <person name="Nong W."/>
            <person name="Wan A.T."/>
            <person name="Shi M."/>
            <person name="Liu X."/>
            <person name="Cao Q."/>
            <person name="Hui J.H.L."/>
            <person name="Sookrung N."/>
            <person name="Leung T.F."/>
            <person name="Tungtrongchitr A."/>
            <person name="Tsui S.K.W."/>
        </authorList>
    </citation>
    <scope>NUCLEOTIDE SEQUENCE [LARGE SCALE GENOMIC DNA]</scope>
    <source>
        <strain evidence="14">PWHHKU_190912</strain>
    </source>
</reference>
<evidence type="ECO:0000256" key="7">
    <source>
        <dbReference type="ARBA" id="ARBA00022737"/>
    </source>
</evidence>
<evidence type="ECO:0000256" key="9">
    <source>
        <dbReference type="ARBA" id="ARBA00040965"/>
    </source>
</evidence>
<evidence type="ECO:0000256" key="1">
    <source>
        <dbReference type="ARBA" id="ARBA00001946"/>
    </source>
</evidence>
<evidence type="ECO:0000256" key="13">
    <source>
        <dbReference type="ARBA" id="ARBA00043219"/>
    </source>
</evidence>